<dbReference type="InterPro" id="IPR000058">
    <property type="entry name" value="Znf_AN1"/>
</dbReference>
<evidence type="ECO:0000256" key="1">
    <source>
        <dbReference type="ARBA" id="ARBA00022723"/>
    </source>
</evidence>
<evidence type="ECO:0000313" key="5">
    <source>
        <dbReference type="EMBL" id="CAK5279534.1"/>
    </source>
</evidence>
<evidence type="ECO:0000256" key="3">
    <source>
        <dbReference type="ARBA" id="ARBA00022833"/>
    </source>
</evidence>
<keyword evidence="1" id="KW-0479">Metal-binding</keyword>
<dbReference type="SUPFAM" id="SSF118310">
    <property type="entry name" value="AN1-like Zinc finger"/>
    <property type="match status" value="2"/>
</dbReference>
<accession>A0AAD2K564</accession>
<dbReference type="PANTHER" id="PTHR14677">
    <property type="entry name" value="ARSENITE INDUCUBLE RNA ASSOCIATED PROTEIN AIP-1-RELATED"/>
    <property type="match status" value="1"/>
</dbReference>
<protein>
    <recommendedName>
        <fullName evidence="4">AN1-type domain-containing protein</fullName>
    </recommendedName>
</protein>
<keyword evidence="2" id="KW-0863">Zinc-finger</keyword>
<dbReference type="GO" id="GO:0005737">
    <property type="term" value="C:cytoplasm"/>
    <property type="evidence" value="ECO:0007669"/>
    <property type="project" value="TreeGrafter"/>
</dbReference>
<dbReference type="Pfam" id="PF01428">
    <property type="entry name" value="zf-AN1"/>
    <property type="match status" value="1"/>
</dbReference>
<dbReference type="GO" id="GO:0008270">
    <property type="term" value="F:zinc ion binding"/>
    <property type="evidence" value="ECO:0007669"/>
    <property type="project" value="UniProtKB-KW"/>
</dbReference>
<organism evidence="5 6">
    <name type="scientific">Mycena citricolor</name>
    <dbReference type="NCBI Taxonomy" id="2018698"/>
    <lineage>
        <taxon>Eukaryota</taxon>
        <taxon>Fungi</taxon>
        <taxon>Dikarya</taxon>
        <taxon>Basidiomycota</taxon>
        <taxon>Agaricomycotina</taxon>
        <taxon>Agaricomycetes</taxon>
        <taxon>Agaricomycetidae</taxon>
        <taxon>Agaricales</taxon>
        <taxon>Marasmiineae</taxon>
        <taxon>Mycenaceae</taxon>
        <taxon>Mycena</taxon>
    </lineage>
</organism>
<dbReference type="InterPro" id="IPR035896">
    <property type="entry name" value="AN1-like_Znf"/>
</dbReference>
<reference evidence="5" key="1">
    <citation type="submission" date="2023-11" db="EMBL/GenBank/DDBJ databases">
        <authorList>
            <person name="De Vega J J."/>
            <person name="De Vega J J."/>
        </authorList>
    </citation>
    <scope>NUCLEOTIDE SEQUENCE</scope>
</reference>
<name>A0AAD2K564_9AGAR</name>
<proteinExistence type="predicted"/>
<dbReference type="SMART" id="SM00154">
    <property type="entry name" value="ZnF_AN1"/>
    <property type="match status" value="2"/>
</dbReference>
<dbReference type="AlphaFoldDB" id="A0AAD2K564"/>
<feature type="domain" description="AN1-type" evidence="4">
    <location>
        <begin position="8"/>
        <end position="46"/>
    </location>
</feature>
<sequence>MLEIGAQCSSPLCDQIDFLPILCFCGQYFCRAHSPADVHNCSYTRTDTTTSPSPNQVSLRRCAARDCGKPSLEGFIGDQSSTLGRTPAVCPQCQESFCAVHRHPKSHSCQLTLAAGVGPKPKNEAARALLAKHFGASKGKLTTGTPAARSAAMSDPAKRLLLMRHKAIPVNPKDKTAGIPQSDRVHFKVMGSEKMFWARKTIGTGRVLDLLAPQVGQSSTAPLGMYKEDIQCRNDRDIGEEVEDGSTVTLR</sequence>
<evidence type="ECO:0000259" key="4">
    <source>
        <dbReference type="SMART" id="SM00154"/>
    </source>
</evidence>
<evidence type="ECO:0000313" key="6">
    <source>
        <dbReference type="Proteomes" id="UP001295794"/>
    </source>
</evidence>
<dbReference type="Gene3D" id="4.10.1110.10">
    <property type="entry name" value="AN1-like Zinc finger"/>
    <property type="match status" value="2"/>
</dbReference>
<gene>
    <name evidence="5" type="ORF">MYCIT1_LOCUS29594</name>
</gene>
<dbReference type="EMBL" id="CAVNYO010000436">
    <property type="protein sequence ID" value="CAK5279534.1"/>
    <property type="molecule type" value="Genomic_DNA"/>
</dbReference>
<feature type="domain" description="AN1-type" evidence="4">
    <location>
        <begin position="75"/>
        <end position="114"/>
    </location>
</feature>
<comment type="caution">
    <text evidence="5">The sequence shown here is derived from an EMBL/GenBank/DDBJ whole genome shotgun (WGS) entry which is preliminary data.</text>
</comment>
<evidence type="ECO:0000256" key="2">
    <source>
        <dbReference type="ARBA" id="ARBA00022771"/>
    </source>
</evidence>
<dbReference type="PANTHER" id="PTHR14677:SF20">
    <property type="entry name" value="ZINC FINGER AN1-TYPE CONTAINING 2A-RELATED"/>
    <property type="match status" value="1"/>
</dbReference>
<dbReference type="Proteomes" id="UP001295794">
    <property type="component" value="Unassembled WGS sequence"/>
</dbReference>
<keyword evidence="3" id="KW-0862">Zinc</keyword>
<keyword evidence="6" id="KW-1185">Reference proteome</keyword>